<dbReference type="InterPro" id="IPR056252">
    <property type="entry name" value="Alfy-like_Arm-like"/>
</dbReference>
<evidence type="ECO:0000259" key="1">
    <source>
        <dbReference type="Pfam" id="PF23295"/>
    </source>
</evidence>
<evidence type="ECO:0000313" key="2">
    <source>
        <dbReference type="EMBL" id="CAE6435213.1"/>
    </source>
</evidence>
<feature type="domain" description="Alfy-like armadillo-like repeat" evidence="1">
    <location>
        <begin position="33"/>
        <end position="147"/>
    </location>
</feature>
<reference evidence="2" key="1">
    <citation type="submission" date="2021-01" db="EMBL/GenBank/DDBJ databases">
        <authorList>
            <person name="Kaushik A."/>
        </authorList>
    </citation>
    <scope>NUCLEOTIDE SEQUENCE</scope>
    <source>
        <strain evidence="2">AG6-10EEA</strain>
    </source>
</reference>
<dbReference type="Proteomes" id="UP000663853">
    <property type="component" value="Unassembled WGS sequence"/>
</dbReference>
<feature type="non-terminal residue" evidence="2">
    <location>
        <position position="1"/>
    </location>
</feature>
<organism evidence="2 3">
    <name type="scientific">Rhizoctonia solani</name>
    <dbReference type="NCBI Taxonomy" id="456999"/>
    <lineage>
        <taxon>Eukaryota</taxon>
        <taxon>Fungi</taxon>
        <taxon>Dikarya</taxon>
        <taxon>Basidiomycota</taxon>
        <taxon>Agaricomycotina</taxon>
        <taxon>Agaricomycetes</taxon>
        <taxon>Cantharellales</taxon>
        <taxon>Ceratobasidiaceae</taxon>
        <taxon>Rhizoctonia</taxon>
    </lineage>
</organism>
<gene>
    <name evidence="2" type="ORF">RDB_LOCUS29289</name>
</gene>
<proteinExistence type="predicted"/>
<name>A0A8H2XSA6_9AGAM</name>
<accession>A0A8H2XSA6</accession>
<dbReference type="AlphaFoldDB" id="A0A8H2XSA6"/>
<protein>
    <recommendedName>
        <fullName evidence="1">Alfy-like armadillo-like repeat domain-containing protein</fullName>
    </recommendedName>
</protein>
<dbReference type="EMBL" id="CAJMXA010000550">
    <property type="protein sequence ID" value="CAE6435213.1"/>
    <property type="molecule type" value="Genomic_DNA"/>
</dbReference>
<dbReference type="Pfam" id="PF23295">
    <property type="entry name" value="Arm_4"/>
    <property type="match status" value="1"/>
</dbReference>
<sequence>MLKSLLTPLKTRSEEAVSLRNNETPEPVPEFPEDFERDARIETMRMVVQSINSVEDDTARMDLLGEASRLMQIDPATKDVFREMNHFLVLMGFLSTSAFSTSEHPATAFDLVMQVFSTAMIDHAINQTHFKHNVGYNALKSLTSDYRSSRLHTQTTHAPTYPLMLIVHIQGFTPTCKPTSAILYLKYPYLKYHPFTRCHPPRASSRTSEAATALNIYLFASAGTTNLGSDLATGLEIGLGEAVVCALLPHGWIEQPPRGIDEEQEPDAPRPGERRVLNCVAKEQRGAKWASVRGDVVKCDVVGTDGALRRGVELQWDWDLFKGPRQLRCFTNRYAYFSTPTNELEGIGGYGKSFKLARFTIKSKLAKAPVLKKVLLAVQLGIFRDEMEAQLVRALRVAVHAIWTPDAIKAIVAYLAANLHTSQAGTDSLTPISTVSSLPPQTDKSVTAQRAELVLDALLTILHSPTHLQRFCAALPASRILLLLLGEHPTPVVAAHLLTLLGLMMNTSPSFGRGFELAHGWTVVRCVVPGSWDPGVHVAAFDLLFGRRNAAATATGEGQVVNAVVFSTFFTALQRGPQQREPDAILDVLVAEIIELYESVPTFRLLFKTKSTMTIFVDLYRDCLKLRREEGDTETDGTAARLEDKLRKLAGLLSENLVVDVGQRQEVCRKWNPSVGLVSRPFMQLKDLTNGARPTNANRRASARMSLNTIGGGEPTHVKTMIRLASWRKTTATSERQRLRKMIQDRREDPTNKSRDAELKATRNYSLGQREISSGSWMIRRGRSAYGKSCKWNKADLDVRRTTIFHMFSREVRETEDGLSSAAHIEVPPWGESYEILATGQEELEGDDTDDKLRHIRYELVPGGVVKEVQNVSRVLGVDAW</sequence>
<evidence type="ECO:0000313" key="3">
    <source>
        <dbReference type="Proteomes" id="UP000663853"/>
    </source>
</evidence>
<comment type="caution">
    <text evidence="2">The sequence shown here is derived from an EMBL/GenBank/DDBJ whole genome shotgun (WGS) entry which is preliminary data.</text>
</comment>